<dbReference type="Proteomes" id="UP000729701">
    <property type="component" value="Unassembled WGS sequence"/>
</dbReference>
<accession>A0A951QVB4</accession>
<reference evidence="4" key="2">
    <citation type="journal article" date="2022" name="Microbiol. Resour. Announc.">
        <title>Metagenome Sequencing to Explore Phylogenomics of Terrestrial Cyanobacteria.</title>
        <authorList>
            <person name="Ward R.D."/>
            <person name="Stajich J.E."/>
            <person name="Johansen J.R."/>
            <person name="Huntemann M."/>
            <person name="Clum A."/>
            <person name="Foster B."/>
            <person name="Foster B."/>
            <person name="Roux S."/>
            <person name="Palaniappan K."/>
            <person name="Varghese N."/>
            <person name="Mukherjee S."/>
            <person name="Reddy T.B.K."/>
            <person name="Daum C."/>
            <person name="Copeland A."/>
            <person name="Chen I.A."/>
            <person name="Ivanova N.N."/>
            <person name="Kyrpides N.C."/>
            <person name="Shapiro N."/>
            <person name="Eloe-Fadrosh E.A."/>
            <person name="Pietrasiak N."/>
        </authorList>
    </citation>
    <scope>NUCLEOTIDE SEQUENCE</scope>
    <source>
        <strain evidence="4">GSE-NOS-MK-12-04C</strain>
    </source>
</reference>
<evidence type="ECO:0000259" key="3">
    <source>
        <dbReference type="Pfam" id="PF16655"/>
    </source>
</evidence>
<feature type="domain" description="PhoD-like phosphatase metallophosphatase" evidence="1">
    <location>
        <begin position="152"/>
        <end position="473"/>
    </location>
</feature>
<proteinExistence type="predicted"/>
<dbReference type="Pfam" id="PF09423">
    <property type="entry name" value="PhoD"/>
    <property type="match status" value="1"/>
</dbReference>
<dbReference type="Gene3D" id="3.60.21.70">
    <property type="entry name" value="PhoD-like phosphatase"/>
    <property type="match status" value="1"/>
</dbReference>
<dbReference type="Pfam" id="PF13448">
    <property type="entry name" value="DUF4114"/>
    <property type="match status" value="1"/>
</dbReference>
<dbReference type="PANTHER" id="PTHR43606:SF1">
    <property type="entry name" value="PHOD-LIKE PHOSPHATASE METALLOPHOSPHATASE DOMAIN-CONTAINING PROTEIN"/>
    <property type="match status" value="1"/>
</dbReference>
<dbReference type="AlphaFoldDB" id="A0A951QVB4"/>
<dbReference type="EMBL" id="JAHHGZ010000081">
    <property type="protein sequence ID" value="MBW4672453.1"/>
    <property type="molecule type" value="Genomic_DNA"/>
</dbReference>
<dbReference type="InterPro" id="IPR018946">
    <property type="entry name" value="PhoD-like_MPP"/>
</dbReference>
<feature type="domain" description="DUF4114" evidence="2">
    <location>
        <begin position="885"/>
        <end position="956"/>
    </location>
</feature>
<evidence type="ECO:0000313" key="4">
    <source>
        <dbReference type="EMBL" id="MBW4672453.1"/>
    </source>
</evidence>
<evidence type="ECO:0000313" key="5">
    <source>
        <dbReference type="Proteomes" id="UP000729701"/>
    </source>
</evidence>
<evidence type="ECO:0000259" key="1">
    <source>
        <dbReference type="Pfam" id="PF09423"/>
    </source>
</evidence>
<dbReference type="InterPro" id="IPR029052">
    <property type="entry name" value="Metallo-depent_PP-like"/>
</dbReference>
<dbReference type="InterPro" id="IPR038607">
    <property type="entry name" value="PhoD-like_sf"/>
</dbReference>
<dbReference type="CDD" id="cd00063">
    <property type="entry name" value="FN3"/>
    <property type="match status" value="1"/>
</dbReference>
<protein>
    <submittedName>
        <fullName evidence="4">Alkaline phosphatase D family protein</fullName>
    </submittedName>
</protein>
<evidence type="ECO:0000259" key="2">
    <source>
        <dbReference type="Pfam" id="PF13448"/>
    </source>
</evidence>
<name>A0A951QVB4_9CYAN</name>
<sequence>MALVAPNTLALINDNDFNVTGNSPTERLGILELPNNLPVAKPAFPNSVASGDTTQNSTVLWTRSNNIGAVNFEYSTKADFSTIVGTKTANVTNALQPVKVDVTSLTPNTEYFYRVTDATGAKATGKFNTAAALGTRTGLKFGVSGDWRGELSPYPAIANADTSNLEFFVELGDTIYADYASPAVRNPDGTEKEQAITLDDYRAKHDEVYGKRYGQNTWGDLRANTSILATVDDHEVVNDFEGGKLLDAASAADKALYGATSGLINDSPLYDRGFQAFQEYNPLKDLSYGATGDTRTADERKLYRYNSYGSDAATFVLDARSFRDPGLTNVSNLTDQAQIGSFLTQSFNPTRTMLGRQQVEDLKGDLLKAEKNGTTWKFVIVPEPIQNLGVLAASDRFEGYAAERTEILKYVEDNKISNVVFVSADIHGTLVNNLTYQTAPGQAQIATSAFEITTGSVAFDAPFGQTVAQLATDAKLITTDQKKFYDSLPVANDADSTPNDKDDFIKQLVNNSLSPLGYDPLGLDNNLQQANGKINAKLLQGDYVATHTYGWSEFNIDKDTQKLQVTTYGIDAYTRQELEANPSAITSRQPKIVSQFEVTPTVAATPTPTPTPTPIPVGATLTKSADNDVFTLKGGSGKPKLQVNLTGRNSNQVNELGVFTVDDATGKIDGIAPGAVGYAEAALKRSQTIFSTISNVPNGFNPNELNSSLEFGDGNNVRFYLVKNSTTDAVRSGQTPISSLQFSDPTTQKITANGDGSFSLAFKDGSGNNTDFNNLVVKIQSSTQALPLGTSLQGKKEGEVIDLRGVTGKVKADFTVNREAGFNNLVGFYKVVDENGGIDTNGDGKFDLRPQDAGYAQAAINARVGDINLSVSNQGTANFNDKSLTGGSIFAPFLITNGGTVEQVLSGQTNQVYFAYLGANSDKVDHVRLLGNNTFGFEDLAGGGDFDYNDVIVRANLTPVA</sequence>
<dbReference type="InterPro" id="IPR032093">
    <property type="entry name" value="PhoD_N"/>
</dbReference>
<dbReference type="InterPro" id="IPR052900">
    <property type="entry name" value="Phospholipid_Metab_Enz"/>
</dbReference>
<dbReference type="Pfam" id="PF16655">
    <property type="entry name" value="PhoD_N"/>
    <property type="match status" value="1"/>
</dbReference>
<dbReference type="InterPro" id="IPR025193">
    <property type="entry name" value="DUF4114"/>
</dbReference>
<dbReference type="InterPro" id="IPR003961">
    <property type="entry name" value="FN3_dom"/>
</dbReference>
<gene>
    <name evidence="4" type="ORF">KME60_34815</name>
</gene>
<dbReference type="SUPFAM" id="SSF56300">
    <property type="entry name" value="Metallo-dependent phosphatases"/>
    <property type="match status" value="1"/>
</dbReference>
<reference evidence="4" key="1">
    <citation type="submission" date="2021-05" db="EMBL/GenBank/DDBJ databases">
        <authorList>
            <person name="Pietrasiak N."/>
            <person name="Ward R."/>
            <person name="Stajich J.E."/>
            <person name="Kurbessoian T."/>
        </authorList>
    </citation>
    <scope>NUCLEOTIDE SEQUENCE</scope>
    <source>
        <strain evidence="4">GSE-NOS-MK-12-04C</strain>
    </source>
</reference>
<feature type="domain" description="Phospholipase D N-terminal" evidence="3">
    <location>
        <begin position="47"/>
        <end position="129"/>
    </location>
</feature>
<dbReference type="Gene3D" id="2.60.40.380">
    <property type="entry name" value="Purple acid phosphatase-like, N-terminal"/>
    <property type="match status" value="1"/>
</dbReference>
<comment type="caution">
    <text evidence="4">The sequence shown here is derived from an EMBL/GenBank/DDBJ whole genome shotgun (WGS) entry which is preliminary data.</text>
</comment>
<dbReference type="PANTHER" id="PTHR43606">
    <property type="entry name" value="PHOSPHATASE, PUTATIVE (AFU_ORTHOLOGUE AFUA_6G08710)-RELATED"/>
    <property type="match status" value="1"/>
</dbReference>
<organism evidence="4 5">
    <name type="scientific">Cyanomargarita calcarea GSE-NOS-MK-12-04C</name>
    <dbReference type="NCBI Taxonomy" id="2839659"/>
    <lineage>
        <taxon>Bacteria</taxon>
        <taxon>Bacillati</taxon>
        <taxon>Cyanobacteriota</taxon>
        <taxon>Cyanophyceae</taxon>
        <taxon>Nostocales</taxon>
        <taxon>Cyanomargaritaceae</taxon>
        <taxon>Cyanomargarita</taxon>
    </lineage>
</organism>